<protein>
    <recommendedName>
        <fullName evidence="1">At1g61320/AtMIF1 LRR domain-containing protein</fullName>
    </recommendedName>
</protein>
<evidence type="ECO:0000313" key="2">
    <source>
        <dbReference type="EMBL" id="TVU06489.1"/>
    </source>
</evidence>
<feature type="non-terminal residue" evidence="2">
    <location>
        <position position="1"/>
    </location>
</feature>
<reference evidence="2 3" key="1">
    <citation type="journal article" date="2019" name="Sci. Rep.">
        <title>A high-quality genome of Eragrostis curvula grass provides insights into Poaceae evolution and supports new strategies to enhance forage quality.</title>
        <authorList>
            <person name="Carballo J."/>
            <person name="Santos B.A.C.M."/>
            <person name="Zappacosta D."/>
            <person name="Garbus I."/>
            <person name="Selva J.P."/>
            <person name="Gallo C.A."/>
            <person name="Diaz A."/>
            <person name="Albertini E."/>
            <person name="Caccamo M."/>
            <person name="Echenique V."/>
        </authorList>
    </citation>
    <scope>NUCLEOTIDE SEQUENCE [LARGE SCALE GENOMIC DNA]</scope>
    <source>
        <strain evidence="3">cv. Victoria</strain>
        <tissue evidence="2">Leaf</tissue>
    </source>
</reference>
<dbReference type="InterPro" id="IPR053772">
    <property type="entry name" value="At1g61320/At1g61330-like"/>
</dbReference>
<dbReference type="OrthoDB" id="661008at2759"/>
<comment type="caution">
    <text evidence="2">The sequence shown here is derived from an EMBL/GenBank/DDBJ whole genome shotgun (WGS) entry which is preliminary data.</text>
</comment>
<dbReference type="EMBL" id="RWGY01000051">
    <property type="protein sequence ID" value="TVU06489.1"/>
    <property type="molecule type" value="Genomic_DNA"/>
</dbReference>
<proteinExistence type="predicted"/>
<feature type="domain" description="At1g61320/AtMIF1 LRR" evidence="1">
    <location>
        <begin position="4"/>
        <end position="171"/>
    </location>
</feature>
<dbReference type="InterPro" id="IPR055357">
    <property type="entry name" value="LRR_At1g61320_AtMIF1"/>
</dbReference>
<dbReference type="PANTHER" id="PTHR34145">
    <property type="entry name" value="OS02G0105600 PROTEIN"/>
    <property type="match status" value="1"/>
</dbReference>
<dbReference type="Pfam" id="PF23622">
    <property type="entry name" value="LRR_At1g61320_AtMIF1"/>
    <property type="match status" value="1"/>
</dbReference>
<evidence type="ECO:0000313" key="3">
    <source>
        <dbReference type="Proteomes" id="UP000324897"/>
    </source>
</evidence>
<sequence>MKKHTIDLGHSSKLDNAYIRFREAVFQHAVTSLLSVLPYVQNLTLRIAGPHLEKQWLWDNPLKFSHLRHLQLFFSSYPKDVERVLYLVSLLKATPFIEKLETHFSGYPLWLADVGPRRQELGQCKYNYLKNVYVTGFKGATGQVEFLLHVLENAAALEVVTVHTNQKASKEFSPYGGDGPPFEEAKRIALTSLSSIALPPNAKSCVF</sequence>
<dbReference type="Proteomes" id="UP000324897">
    <property type="component" value="Unassembled WGS sequence"/>
</dbReference>
<organism evidence="2 3">
    <name type="scientific">Eragrostis curvula</name>
    <name type="common">weeping love grass</name>
    <dbReference type="NCBI Taxonomy" id="38414"/>
    <lineage>
        <taxon>Eukaryota</taxon>
        <taxon>Viridiplantae</taxon>
        <taxon>Streptophyta</taxon>
        <taxon>Embryophyta</taxon>
        <taxon>Tracheophyta</taxon>
        <taxon>Spermatophyta</taxon>
        <taxon>Magnoliopsida</taxon>
        <taxon>Liliopsida</taxon>
        <taxon>Poales</taxon>
        <taxon>Poaceae</taxon>
        <taxon>PACMAD clade</taxon>
        <taxon>Chloridoideae</taxon>
        <taxon>Eragrostideae</taxon>
        <taxon>Eragrostidinae</taxon>
        <taxon>Eragrostis</taxon>
    </lineage>
</organism>
<dbReference type="AlphaFoldDB" id="A0A5J9T4Y3"/>
<dbReference type="Gramene" id="TVU06489">
    <property type="protein sequence ID" value="TVU06489"/>
    <property type="gene ID" value="EJB05_49708"/>
</dbReference>
<gene>
    <name evidence="2" type="ORF">EJB05_49708</name>
</gene>
<evidence type="ECO:0000259" key="1">
    <source>
        <dbReference type="Pfam" id="PF23622"/>
    </source>
</evidence>
<keyword evidence="3" id="KW-1185">Reference proteome</keyword>
<name>A0A5J9T4Y3_9POAL</name>
<accession>A0A5J9T4Y3</accession>
<dbReference type="PANTHER" id="PTHR34145:SF57">
    <property type="entry name" value="F-BOX DOMAIN-CONTAINING PROTEIN"/>
    <property type="match status" value="1"/>
</dbReference>